<keyword evidence="3" id="KW-1185">Reference proteome</keyword>
<proteinExistence type="predicted"/>
<gene>
    <name evidence="2" type="ORF">HU200_019863</name>
</gene>
<name>A0A835F2U5_9POAL</name>
<dbReference type="Pfam" id="PF24523">
    <property type="entry name" value="DUF7595"/>
    <property type="match status" value="1"/>
</dbReference>
<evidence type="ECO:0000259" key="1">
    <source>
        <dbReference type="Pfam" id="PF24523"/>
    </source>
</evidence>
<evidence type="ECO:0000313" key="2">
    <source>
        <dbReference type="EMBL" id="KAF8726399.1"/>
    </source>
</evidence>
<comment type="caution">
    <text evidence="2">The sequence shown here is derived from an EMBL/GenBank/DDBJ whole genome shotgun (WGS) entry which is preliminary data.</text>
</comment>
<dbReference type="Proteomes" id="UP000636709">
    <property type="component" value="Unassembled WGS sequence"/>
</dbReference>
<feature type="domain" description="DUF7595" evidence="1">
    <location>
        <begin position="81"/>
        <end position="349"/>
    </location>
</feature>
<sequence length="372" mass="40593">MQGAPPPHRRHRSPWPLRLGQPDRFVPSLLRGRLLVDSQSKDLSLVDNANTTTRLLSAAACFPPGAAAAAANDNGDEVKLWRPVAARDGLVILEGISYRWPLVKLCVYCPATGYVQALPPGLGLGGRHVLLVGDGGPAGCRRPFQVINLTLSRVGSNSRVQKFSSEQGTWATSERIAFPLTNGDEMLSNNSVLVGDVVHWLCHQRLGMVDYYVVRLHVSADDDDGDYRISVTKLPKSFHRACSSFNGATSRMVLATAEAGRRPIVLVASGGVISVWAQSSELTGEWRKQPDLIVDCEAMHGICTLTSVRFLWFAERSGLVLLAAPDSSTFLLDLQSKKITKYCSSSSRIISKTSVPYEMDPSSWVPTFSKIF</sequence>
<dbReference type="PANTHER" id="PTHR35828:SF23">
    <property type="entry name" value="F-BOX DOMAIN-CONTAINING PROTEIN"/>
    <property type="match status" value="1"/>
</dbReference>
<dbReference type="PANTHER" id="PTHR35828">
    <property type="entry name" value="OS08G0203800 PROTEIN-RELATED"/>
    <property type="match status" value="1"/>
</dbReference>
<evidence type="ECO:0000313" key="3">
    <source>
        <dbReference type="Proteomes" id="UP000636709"/>
    </source>
</evidence>
<reference evidence="2" key="1">
    <citation type="submission" date="2020-07" db="EMBL/GenBank/DDBJ databases">
        <title>Genome sequence and genetic diversity analysis of an under-domesticated orphan crop, white fonio (Digitaria exilis).</title>
        <authorList>
            <person name="Bennetzen J.L."/>
            <person name="Chen S."/>
            <person name="Ma X."/>
            <person name="Wang X."/>
            <person name="Yssel A.E.J."/>
            <person name="Chaluvadi S.R."/>
            <person name="Johnson M."/>
            <person name="Gangashetty P."/>
            <person name="Hamidou F."/>
            <person name="Sanogo M.D."/>
            <person name="Zwaenepoel A."/>
            <person name="Wallace J."/>
            <person name="Van De Peer Y."/>
            <person name="Van Deynze A."/>
        </authorList>
    </citation>
    <scope>NUCLEOTIDE SEQUENCE</scope>
    <source>
        <tissue evidence="2">Leaves</tissue>
    </source>
</reference>
<dbReference type="EMBL" id="JACEFO010001651">
    <property type="protein sequence ID" value="KAF8726399.1"/>
    <property type="molecule type" value="Genomic_DNA"/>
</dbReference>
<dbReference type="OrthoDB" id="695200at2759"/>
<accession>A0A835F2U5</accession>
<dbReference type="AlphaFoldDB" id="A0A835F2U5"/>
<protein>
    <recommendedName>
        <fullName evidence="1">DUF7595 domain-containing protein</fullName>
    </recommendedName>
</protein>
<dbReference type="InterPro" id="IPR056016">
    <property type="entry name" value="DUF7595"/>
</dbReference>
<organism evidence="2 3">
    <name type="scientific">Digitaria exilis</name>
    <dbReference type="NCBI Taxonomy" id="1010633"/>
    <lineage>
        <taxon>Eukaryota</taxon>
        <taxon>Viridiplantae</taxon>
        <taxon>Streptophyta</taxon>
        <taxon>Embryophyta</taxon>
        <taxon>Tracheophyta</taxon>
        <taxon>Spermatophyta</taxon>
        <taxon>Magnoliopsida</taxon>
        <taxon>Liliopsida</taxon>
        <taxon>Poales</taxon>
        <taxon>Poaceae</taxon>
        <taxon>PACMAD clade</taxon>
        <taxon>Panicoideae</taxon>
        <taxon>Panicodae</taxon>
        <taxon>Paniceae</taxon>
        <taxon>Anthephorinae</taxon>
        <taxon>Digitaria</taxon>
    </lineage>
</organism>